<dbReference type="InterPro" id="IPR029063">
    <property type="entry name" value="SAM-dependent_MTases_sf"/>
</dbReference>
<feature type="binding site" evidence="11">
    <location>
        <position position="96"/>
    </location>
    <ligand>
        <name>S-adenosyl-L-methionine</name>
        <dbReference type="ChEBI" id="CHEBI:59789"/>
    </ligand>
</feature>
<feature type="domain" description="Ribosomal RNA methyltransferase FtsJ" evidence="13">
    <location>
        <begin position="28"/>
        <end position="204"/>
    </location>
</feature>
<name>A0A2A4MGB7_9GAMM</name>
<keyword evidence="3 11" id="KW-0808">Transferase</keyword>
<comment type="caution">
    <text evidence="14">The sequence shown here is derived from an EMBL/GenBank/DDBJ whole genome shotgun (WGS) entry which is preliminary data.</text>
</comment>
<feature type="active site" description="Proton acceptor" evidence="11 12">
    <location>
        <position position="161"/>
    </location>
</feature>
<feature type="binding site" evidence="11">
    <location>
        <position position="62"/>
    </location>
    <ligand>
        <name>S-adenosyl-L-methionine</name>
        <dbReference type="ChEBI" id="CHEBI:59789"/>
    </ligand>
</feature>
<evidence type="ECO:0000256" key="7">
    <source>
        <dbReference type="ARBA" id="ARBA00041129"/>
    </source>
</evidence>
<keyword evidence="2 11" id="KW-0489">Methyltransferase</keyword>
<evidence type="ECO:0000256" key="2">
    <source>
        <dbReference type="ARBA" id="ARBA00022603"/>
    </source>
</evidence>
<feature type="binding site" evidence="11">
    <location>
        <position position="121"/>
    </location>
    <ligand>
        <name>S-adenosyl-L-methionine</name>
        <dbReference type="ChEBI" id="CHEBI:59789"/>
    </ligand>
</feature>
<dbReference type="Proteomes" id="UP000218172">
    <property type="component" value="Unassembled WGS sequence"/>
</dbReference>
<evidence type="ECO:0000256" key="10">
    <source>
        <dbReference type="ARBA" id="ARBA00048970"/>
    </source>
</evidence>
<dbReference type="InterPro" id="IPR015507">
    <property type="entry name" value="rRNA-MeTfrase_E"/>
</dbReference>
<protein>
    <recommendedName>
        <fullName evidence="7 11">Ribosomal RNA large subunit methyltransferase E</fullName>
        <ecNumber evidence="6 11">2.1.1.166</ecNumber>
    </recommendedName>
    <alternativeName>
        <fullName evidence="9 11">23S rRNA Um2552 methyltransferase</fullName>
    </alternativeName>
    <alternativeName>
        <fullName evidence="8 11">rRNA (uridine-2'-O-)-methyltransferase</fullName>
    </alternativeName>
</protein>
<comment type="catalytic activity">
    <reaction evidence="10 11">
        <text>uridine(2552) in 23S rRNA + S-adenosyl-L-methionine = 2'-O-methyluridine(2552) in 23S rRNA + S-adenosyl-L-homocysteine + H(+)</text>
        <dbReference type="Rhea" id="RHEA:42720"/>
        <dbReference type="Rhea" id="RHEA-COMP:10202"/>
        <dbReference type="Rhea" id="RHEA-COMP:10203"/>
        <dbReference type="ChEBI" id="CHEBI:15378"/>
        <dbReference type="ChEBI" id="CHEBI:57856"/>
        <dbReference type="ChEBI" id="CHEBI:59789"/>
        <dbReference type="ChEBI" id="CHEBI:65315"/>
        <dbReference type="ChEBI" id="CHEBI:74478"/>
        <dbReference type="EC" id="2.1.1.166"/>
    </reaction>
</comment>
<evidence type="ECO:0000256" key="8">
    <source>
        <dbReference type="ARBA" id="ARBA00041995"/>
    </source>
</evidence>
<dbReference type="EMBL" id="NVQR01000153">
    <property type="protein sequence ID" value="PCH58764.1"/>
    <property type="molecule type" value="Genomic_DNA"/>
</dbReference>
<evidence type="ECO:0000256" key="1">
    <source>
        <dbReference type="ARBA" id="ARBA00022552"/>
    </source>
</evidence>
<evidence type="ECO:0000256" key="6">
    <source>
        <dbReference type="ARBA" id="ARBA00038861"/>
    </source>
</evidence>
<dbReference type="GO" id="GO:0008650">
    <property type="term" value="F:rRNA (uridine-2'-O-)-methyltransferase activity"/>
    <property type="evidence" value="ECO:0007669"/>
    <property type="project" value="UniProtKB-UniRule"/>
</dbReference>
<sequence>MSRSKTSKNWLREHFDDEYVKLSRESGYRSRASFKLLEIQEKDKIFRHGLKVIDLGAAPGSWSQVAAELVGNEGVVIASDILAMDPIVGVEFVQGDFTEAEAYQQILEILNDSKVDLVISDMAPNMSGMKEIDQPKAMYLVELALELARSVLAKGGVFLVKVFHGAGLEAFKADLKRSFTTVKVRKPKASRARSSEIYLLASGFKGSV</sequence>
<dbReference type="EC" id="2.1.1.166" evidence="6 11"/>
<keyword evidence="1 11" id="KW-0698">rRNA processing</keyword>
<gene>
    <name evidence="11" type="primary">rlmE</name>
    <name evidence="11" type="synonym">ftsJ</name>
    <name evidence="11" type="synonym">rrmJ</name>
    <name evidence="14" type="ORF">COC19_08240</name>
</gene>
<dbReference type="AlphaFoldDB" id="A0A2A4MGB7"/>
<evidence type="ECO:0000256" key="11">
    <source>
        <dbReference type="HAMAP-Rule" id="MF_01547"/>
    </source>
</evidence>
<dbReference type="Pfam" id="PF01728">
    <property type="entry name" value="FtsJ"/>
    <property type="match status" value="1"/>
</dbReference>
<evidence type="ECO:0000259" key="13">
    <source>
        <dbReference type="Pfam" id="PF01728"/>
    </source>
</evidence>
<accession>A0A2A4MGB7</accession>
<dbReference type="Gene3D" id="3.40.50.150">
    <property type="entry name" value="Vaccinia Virus protein VP39"/>
    <property type="match status" value="1"/>
</dbReference>
<organism evidence="14 15">
    <name type="scientific">SAR86 cluster bacterium</name>
    <dbReference type="NCBI Taxonomy" id="2030880"/>
    <lineage>
        <taxon>Bacteria</taxon>
        <taxon>Pseudomonadati</taxon>
        <taxon>Pseudomonadota</taxon>
        <taxon>Gammaproteobacteria</taxon>
        <taxon>SAR86 cluster</taxon>
    </lineage>
</organism>
<dbReference type="InterPro" id="IPR050082">
    <property type="entry name" value="RNA_methyltr_RlmE"/>
</dbReference>
<feature type="binding site" evidence="11">
    <location>
        <position position="80"/>
    </location>
    <ligand>
        <name>S-adenosyl-L-methionine</name>
        <dbReference type="ChEBI" id="CHEBI:59789"/>
    </ligand>
</feature>
<evidence type="ECO:0000256" key="9">
    <source>
        <dbReference type="ARBA" id="ARBA00042745"/>
    </source>
</evidence>
<evidence type="ECO:0000313" key="14">
    <source>
        <dbReference type="EMBL" id="PCH58764.1"/>
    </source>
</evidence>
<dbReference type="GO" id="GO:0005737">
    <property type="term" value="C:cytoplasm"/>
    <property type="evidence" value="ECO:0007669"/>
    <property type="project" value="UniProtKB-SubCell"/>
</dbReference>
<evidence type="ECO:0000256" key="3">
    <source>
        <dbReference type="ARBA" id="ARBA00022679"/>
    </source>
</evidence>
<evidence type="ECO:0000256" key="4">
    <source>
        <dbReference type="ARBA" id="ARBA00022691"/>
    </source>
</evidence>
<dbReference type="FunFam" id="3.40.50.150:FF:000005">
    <property type="entry name" value="Ribosomal RNA large subunit methyltransferase E"/>
    <property type="match status" value="1"/>
</dbReference>
<evidence type="ECO:0000256" key="5">
    <source>
        <dbReference type="ARBA" id="ARBA00037569"/>
    </source>
</evidence>
<evidence type="ECO:0000256" key="12">
    <source>
        <dbReference type="PIRSR" id="PIRSR005461-1"/>
    </source>
</evidence>
<keyword evidence="4 11" id="KW-0949">S-adenosyl-L-methionine</keyword>
<dbReference type="PIRSF" id="PIRSF005461">
    <property type="entry name" value="23S_rRNA_mtase"/>
    <property type="match status" value="1"/>
</dbReference>
<dbReference type="PANTHER" id="PTHR10920:SF18">
    <property type="entry name" value="RRNA METHYLTRANSFERASE 2, MITOCHONDRIAL"/>
    <property type="match status" value="1"/>
</dbReference>
<proteinExistence type="inferred from homology"/>
<feature type="binding site" evidence="11">
    <location>
        <position position="60"/>
    </location>
    <ligand>
        <name>S-adenosyl-L-methionine</name>
        <dbReference type="ChEBI" id="CHEBI:59789"/>
    </ligand>
</feature>
<reference evidence="15" key="1">
    <citation type="submission" date="2017-08" db="EMBL/GenBank/DDBJ databases">
        <title>A dynamic microbial community with high functional redundancy inhabits the cold, oxic subseafloor aquifer.</title>
        <authorList>
            <person name="Tully B.J."/>
            <person name="Wheat C.G."/>
            <person name="Glazer B.T."/>
            <person name="Huber J.A."/>
        </authorList>
    </citation>
    <scope>NUCLEOTIDE SEQUENCE [LARGE SCALE GENOMIC DNA]</scope>
</reference>
<comment type="subcellular location">
    <subcellularLocation>
        <location evidence="11">Cytoplasm</location>
    </subcellularLocation>
</comment>
<comment type="similarity">
    <text evidence="11">Belongs to the class I-like SAM-binding methyltransferase superfamily. RNA methyltransferase RlmE family.</text>
</comment>
<dbReference type="InterPro" id="IPR002877">
    <property type="entry name" value="RNA_MeTrfase_FtsJ_dom"/>
</dbReference>
<keyword evidence="11" id="KW-0963">Cytoplasm</keyword>
<comment type="function">
    <text evidence="5 11">Specifically methylates the uridine in position 2552 of 23S rRNA at the 2'-O position of the ribose in the fully assembled 50S ribosomal subunit.</text>
</comment>
<evidence type="ECO:0000313" key="15">
    <source>
        <dbReference type="Proteomes" id="UP000218172"/>
    </source>
</evidence>
<dbReference type="PANTHER" id="PTHR10920">
    <property type="entry name" value="RIBOSOMAL RNA METHYLTRANSFERASE"/>
    <property type="match status" value="1"/>
</dbReference>
<dbReference type="HAMAP" id="MF_01547">
    <property type="entry name" value="RNA_methyltr_E"/>
    <property type="match status" value="1"/>
</dbReference>
<dbReference type="SUPFAM" id="SSF53335">
    <property type="entry name" value="S-adenosyl-L-methionine-dependent methyltransferases"/>
    <property type="match status" value="1"/>
</dbReference>
<dbReference type="NCBIfam" id="NF008390">
    <property type="entry name" value="PRK11188.1"/>
    <property type="match status" value="1"/>
</dbReference>